<organism evidence="2 3">
    <name type="scientific">Desulfobotulus pelophilus</name>
    <dbReference type="NCBI Taxonomy" id="2823377"/>
    <lineage>
        <taxon>Bacteria</taxon>
        <taxon>Pseudomonadati</taxon>
        <taxon>Thermodesulfobacteriota</taxon>
        <taxon>Desulfobacteria</taxon>
        <taxon>Desulfobacterales</taxon>
        <taxon>Desulfobacteraceae</taxon>
        <taxon>Desulfobotulus</taxon>
    </lineage>
</organism>
<keyword evidence="3" id="KW-1185">Reference proteome</keyword>
<evidence type="ECO:0000313" key="2">
    <source>
        <dbReference type="EMBL" id="MCW7754193.1"/>
    </source>
</evidence>
<dbReference type="EMBL" id="JAPFPW010000009">
    <property type="protein sequence ID" value="MCW7754193.1"/>
    <property type="molecule type" value="Genomic_DNA"/>
</dbReference>
<reference evidence="2 3" key="1">
    <citation type="submission" date="2022-11" db="EMBL/GenBank/DDBJ databases">
        <title>Desulfobotulus tamanensis H1 sp. nov. - anaerobic, alkaliphilic, sulphate reducing bacterium isolated from terrestrial mud volcano.</title>
        <authorList>
            <person name="Frolova A."/>
            <person name="Merkel A.Y."/>
            <person name="Slobodkin A.I."/>
        </authorList>
    </citation>
    <scope>NUCLEOTIDE SEQUENCE [LARGE SCALE GENOMIC DNA]</scope>
    <source>
        <strain evidence="2 3">H1</strain>
    </source>
</reference>
<dbReference type="Pfam" id="PF07238">
    <property type="entry name" value="PilZ"/>
    <property type="match status" value="1"/>
</dbReference>
<name>A0ABT3N9Q7_9BACT</name>
<comment type="caution">
    <text evidence="2">The sequence shown here is derived from an EMBL/GenBank/DDBJ whole genome shotgun (WGS) entry which is preliminary data.</text>
</comment>
<dbReference type="InterPro" id="IPR009875">
    <property type="entry name" value="PilZ_domain"/>
</dbReference>
<dbReference type="RefSeq" id="WP_265425112.1">
    <property type="nucleotide sequence ID" value="NZ_JAPFPW010000009.1"/>
</dbReference>
<protein>
    <submittedName>
        <fullName evidence="2">PilZ domain-containing protein</fullName>
    </submittedName>
</protein>
<proteinExistence type="predicted"/>
<sequence>MTDTPENFFTPGTGIDVVFNLNSLSPIVRSSMIYDTNTAARVLIIAQTSPKILPNTSFEEMHITTLKYDEKKQKKRYGVKCSVSGFRRDYPLSSQITEEAVFIQYEKRLCEVNIRSAFRMSPGKKFSLFAKMLLQEKEYVFGKDFSVLDLSISGMGLVVPKKIENRTNPLFNLEIGTQVTLGMALRYPEGDRLAMDKVACAAKIARINPLFNEKAGLIGLHFIKMKPEGEEALSRFIHEAQLEEIRQLNRY</sequence>
<accession>A0ABT3N9Q7</accession>
<evidence type="ECO:0000259" key="1">
    <source>
        <dbReference type="Pfam" id="PF07238"/>
    </source>
</evidence>
<dbReference type="Gene3D" id="2.40.10.220">
    <property type="entry name" value="predicted glycosyltransferase like domains"/>
    <property type="match status" value="1"/>
</dbReference>
<gene>
    <name evidence="2" type="ORF">OOT00_09360</name>
</gene>
<dbReference type="Proteomes" id="UP001209681">
    <property type="component" value="Unassembled WGS sequence"/>
</dbReference>
<evidence type="ECO:0000313" key="3">
    <source>
        <dbReference type="Proteomes" id="UP001209681"/>
    </source>
</evidence>
<feature type="domain" description="PilZ" evidence="1">
    <location>
        <begin position="115"/>
        <end position="237"/>
    </location>
</feature>